<dbReference type="OrthoDB" id="294853at2759"/>
<dbReference type="Gene3D" id="1.25.10.10">
    <property type="entry name" value="Leucine-rich Repeat Variant"/>
    <property type="match status" value="1"/>
</dbReference>
<feature type="domain" description="Mon2/Sec7/BIG1-like dimerisation and cyclophilin-binding" evidence="7">
    <location>
        <begin position="28"/>
        <end position="192"/>
    </location>
</feature>
<reference evidence="8 9" key="1">
    <citation type="submission" date="2020-04" db="EMBL/GenBank/DDBJ databases">
        <title>Perkinsus olseni comparative genomics.</title>
        <authorList>
            <person name="Bogema D.R."/>
        </authorList>
    </citation>
    <scope>NUCLEOTIDE SEQUENCE [LARGE SCALE GENOMIC DNA]</scope>
    <source>
        <strain evidence="8">00978-12</strain>
    </source>
</reference>
<dbReference type="SUPFAM" id="SSF48371">
    <property type="entry name" value="ARM repeat"/>
    <property type="match status" value="1"/>
</dbReference>
<dbReference type="EMBL" id="JABANP010000076">
    <property type="protein sequence ID" value="KAF4691556.1"/>
    <property type="molecule type" value="Genomic_DNA"/>
</dbReference>
<feature type="repeat" description="HEAT" evidence="3">
    <location>
        <begin position="1510"/>
        <end position="1548"/>
    </location>
</feature>
<dbReference type="Pfam" id="PF12783">
    <property type="entry name" value="Sec7-like_HUS"/>
    <property type="match status" value="1"/>
</dbReference>
<feature type="compositionally biased region" description="Low complexity" evidence="4">
    <location>
        <begin position="1"/>
        <end position="18"/>
    </location>
</feature>
<dbReference type="Pfam" id="PF16206">
    <property type="entry name" value="Mon2_C"/>
    <property type="match status" value="1"/>
</dbReference>
<evidence type="ECO:0000256" key="1">
    <source>
        <dbReference type="ARBA" id="ARBA00022448"/>
    </source>
</evidence>
<evidence type="ECO:0000313" key="8">
    <source>
        <dbReference type="EMBL" id="KAF4691556.1"/>
    </source>
</evidence>
<evidence type="ECO:0000256" key="4">
    <source>
        <dbReference type="SAM" id="MobiDB-lite"/>
    </source>
</evidence>
<dbReference type="InterPro" id="IPR032691">
    <property type="entry name" value="Mon2/Sec7/BIG1-like_HUS"/>
</dbReference>
<dbReference type="Proteomes" id="UP000541610">
    <property type="component" value="Unassembled WGS sequence"/>
</dbReference>
<feature type="domain" description="Mon2/Sec7/BIG1-like HUS" evidence="5">
    <location>
        <begin position="220"/>
        <end position="306"/>
    </location>
</feature>
<keyword evidence="1" id="KW-0813">Transport</keyword>
<organism evidence="8 9">
    <name type="scientific">Perkinsus olseni</name>
    <name type="common">Perkinsus atlanticus</name>
    <dbReference type="NCBI Taxonomy" id="32597"/>
    <lineage>
        <taxon>Eukaryota</taxon>
        <taxon>Sar</taxon>
        <taxon>Alveolata</taxon>
        <taxon>Perkinsozoa</taxon>
        <taxon>Perkinsea</taxon>
        <taxon>Perkinsida</taxon>
        <taxon>Perkinsidae</taxon>
        <taxon>Perkinsus</taxon>
    </lineage>
</organism>
<evidence type="ECO:0000259" key="7">
    <source>
        <dbReference type="Pfam" id="PF16213"/>
    </source>
</evidence>
<dbReference type="InterPro" id="IPR021133">
    <property type="entry name" value="HEAT_type_2"/>
</dbReference>
<feature type="compositionally biased region" description="Low complexity" evidence="4">
    <location>
        <begin position="387"/>
        <end position="414"/>
    </location>
</feature>
<evidence type="ECO:0000259" key="6">
    <source>
        <dbReference type="Pfam" id="PF16206"/>
    </source>
</evidence>
<evidence type="ECO:0000256" key="2">
    <source>
        <dbReference type="ARBA" id="ARBA00022927"/>
    </source>
</evidence>
<evidence type="ECO:0000259" key="5">
    <source>
        <dbReference type="Pfam" id="PF12783"/>
    </source>
</evidence>
<feature type="region of interest" description="Disordered" evidence="4">
    <location>
        <begin position="1425"/>
        <end position="1448"/>
    </location>
</feature>
<proteinExistence type="predicted"/>
<sequence length="1548" mass="166572">MAPSTSSSSSPSSSPHPSLAVDASCRRSVAHDVEAELRIICLESRKKYSQIKEHSERVIAKLIASDGDVPVEEVLAVIIVASETHNPRLLLPCLGCIQRLIMGQLVNTPKRLTTVVTYLHDRANDTDQTVQVKALQTILLLLTPPFAPLLTNSELLMKQLLSACVILLNSESSLVRHTAVACLRQVADFLLDGADKAYHSLSEKRTSRTWGPLRLLFLFVHDLCLISLGRASRCKWLGELAISRTLALELIESALAVEADVFASLPDFTELAREVVVPTVESTIAVCQYDFKVLIRALRIVYRLCSYPPLCLKLAREICGDSSAPGEQSLHGPSRGLVPLMLRQLLLRHDRPLWARSAVLETFKKILQSDDSSSGFLDTLFLGSSSSSSALSSSPLDDTVAASDDGSSSSPAASTGRDVLIDPKSNRFVELVNSLSHVLHHLWFASVPTQPDTSDGSMRMFGLYDADPSQAATGSDLLALGYCLADSEPPTSVNPSFGAALAAETILLLVEHIKSCDMLACSWAPLLSSLSLLLSVRLPQRHSEGGGETVRHADDEEAFDVFLQSVLNALERLLLGCAKFPQLSSGRDSCLEALAKESLPRKGAQELDSHTATCAKGLLNICHRSGERLSVPGWTLALRTFETLYLRFINPQQQQSGATISDSGLECQVLAVSMDSLFSTPPDADGSFVDMVDALVHRDTCWALERLAMALASADSRRLDLVLDTIVSPALKTSRHPEEAAVCAGKVLMGHINRQGCCPTSLIAPLKSFTTSAPETVVSILKDLMVRSPVATELDAEGWVSLSELIRDLCDVPTTVGASRSSSTGKRSSQLMTNQLHSSVYSTLEALVMDCIDVLPNASVALIIDGLQRLSTNSVINTSLKALGSALERLRCPPEAHVRTTSDGTPAAPAVQPATFDPQESGRLWFDLLTKFQSVSLDPRPSVRHCAIRTMVSMLTAACGCPGVDAPSAVGVICDTLSEVVQASTAPSTVDVPPEDSSGRGSSEGLIVHHSRDSVQKQWNETCVLVLEGSVSVISKYHSSMTPQELDNPTAEILNFIRSHLDGKDGEVHDACANALVELLRLGADEERMESCGLTDGNWSPTLRTRCLAELVKDPQCLAAFRSDDVIVLALLVMATITRPSTYLQSALPFKDVWVPSTLSDTNQQRGRSISVGDGVSAGLHEVASRGRCAQLLWGKAESSPSQEARYRRLPETVKSPVVEARARRDSLTAALAVRAGSTCELIASRLAPSSKVKSAVLMYVTSAALDLMRTYYAGGTGGGQSWKASGLWELAAEMLSTVLDQLNTLGGITDDRAIHYRYCQPPRGVSSPADGKKEDNNKPDWATVSAVAVLIALCRSNFADPTTVVGLTSKLCDAKMRGSGDLGRCALRVLFAVATPHGMLWSPEDARARSIMIADRWVGHRYSGDGRPGAASPASADGQVRDAGKDIGPPLRRLATSELCRRVCCTLSQYAEDEASTSDKPMARPRTDQVLFLLGRLCDAADEQLLLATLPALSKLVANTREEEVRRAASEVMLSLADVLGSKAAYR</sequence>
<name>A0A7J6P733_PEROL</name>
<accession>A0A7J6P733</accession>
<dbReference type="InterPro" id="IPR011989">
    <property type="entry name" value="ARM-like"/>
</dbReference>
<feature type="domain" description="Mon2 C-terminal" evidence="6">
    <location>
        <begin position="912"/>
        <end position="1088"/>
    </location>
</feature>
<comment type="caution">
    <text evidence="8">The sequence shown here is derived from an EMBL/GenBank/DDBJ whole genome shotgun (WGS) entry which is preliminary data.</text>
</comment>
<dbReference type="PROSITE" id="PS50077">
    <property type="entry name" value="HEAT_REPEAT"/>
    <property type="match status" value="1"/>
</dbReference>
<dbReference type="Pfam" id="PF16213">
    <property type="entry name" value="DCB"/>
    <property type="match status" value="1"/>
</dbReference>
<gene>
    <name evidence="8" type="primary">MON2</name>
    <name evidence="8" type="ORF">FOZ60_015284</name>
</gene>
<feature type="region of interest" description="Disordered" evidence="4">
    <location>
        <begin position="1"/>
        <end position="20"/>
    </location>
</feature>
<dbReference type="InterPro" id="IPR032817">
    <property type="entry name" value="Mon2_C"/>
</dbReference>
<feature type="region of interest" description="Disordered" evidence="4">
    <location>
        <begin position="984"/>
        <end position="1005"/>
    </location>
</feature>
<evidence type="ECO:0000313" key="9">
    <source>
        <dbReference type="Proteomes" id="UP000541610"/>
    </source>
</evidence>
<evidence type="ECO:0000256" key="3">
    <source>
        <dbReference type="PROSITE-ProRule" id="PRU00103"/>
    </source>
</evidence>
<dbReference type="InterPro" id="IPR032629">
    <property type="entry name" value="DCB_dom"/>
</dbReference>
<protein>
    <submittedName>
        <fullName evidence="8">Endocytosis and vacuole integrity protein</fullName>
    </submittedName>
</protein>
<dbReference type="InterPro" id="IPR016024">
    <property type="entry name" value="ARM-type_fold"/>
</dbReference>
<dbReference type="GO" id="GO:0015031">
    <property type="term" value="P:protein transport"/>
    <property type="evidence" value="ECO:0007669"/>
    <property type="project" value="UniProtKB-KW"/>
</dbReference>
<feature type="region of interest" description="Disordered" evidence="4">
    <location>
        <begin position="387"/>
        <end position="418"/>
    </location>
</feature>
<keyword evidence="2" id="KW-0653">Protein transport</keyword>